<gene>
    <name evidence="4" type="ORF">BXYJ_LOCUS7509</name>
</gene>
<name>A0A1I7SR09_BURXY</name>
<dbReference type="InterPro" id="IPR052229">
    <property type="entry name" value="Collagen-VI/PIF"/>
</dbReference>
<feature type="domain" description="VWFA" evidence="3">
    <location>
        <begin position="805"/>
        <end position="976"/>
    </location>
</feature>
<dbReference type="Pfam" id="PF00092">
    <property type="entry name" value="VWA"/>
    <property type="match status" value="2"/>
</dbReference>
<keyword evidence="6" id="KW-1185">Reference proteome</keyword>
<keyword evidence="1" id="KW-0175">Coiled coil</keyword>
<dbReference type="EMBL" id="CAJFDI010000003">
    <property type="protein sequence ID" value="CAD5222541.1"/>
    <property type="molecule type" value="Genomic_DNA"/>
</dbReference>
<dbReference type="InterPro" id="IPR036465">
    <property type="entry name" value="vWFA_dom_sf"/>
</dbReference>
<dbReference type="PANTHER" id="PTHR22588:SF3">
    <property type="entry name" value="VWFA DOMAIN-CONTAINING PROTEIN"/>
    <property type="match status" value="1"/>
</dbReference>
<evidence type="ECO:0000256" key="1">
    <source>
        <dbReference type="SAM" id="Coils"/>
    </source>
</evidence>
<dbReference type="CDD" id="cd01450">
    <property type="entry name" value="vWFA_subfamily_ECM"/>
    <property type="match status" value="1"/>
</dbReference>
<dbReference type="eggNOG" id="KOG3544">
    <property type="taxonomic scope" value="Eukaryota"/>
</dbReference>
<dbReference type="PANTHER" id="PTHR22588">
    <property type="entry name" value="VWFA DOMAIN-CONTAINING PROTEIN"/>
    <property type="match status" value="1"/>
</dbReference>
<evidence type="ECO:0000259" key="3">
    <source>
        <dbReference type="PROSITE" id="PS50234"/>
    </source>
</evidence>
<dbReference type="Proteomes" id="UP000659654">
    <property type="component" value="Unassembled WGS sequence"/>
</dbReference>
<organism evidence="5 7">
    <name type="scientific">Bursaphelenchus xylophilus</name>
    <name type="common">Pinewood nematode worm</name>
    <name type="synonym">Aphelenchoides xylophilus</name>
    <dbReference type="NCBI Taxonomy" id="6326"/>
    <lineage>
        <taxon>Eukaryota</taxon>
        <taxon>Metazoa</taxon>
        <taxon>Ecdysozoa</taxon>
        <taxon>Nematoda</taxon>
        <taxon>Chromadorea</taxon>
        <taxon>Rhabditida</taxon>
        <taxon>Tylenchina</taxon>
        <taxon>Tylenchomorpha</taxon>
        <taxon>Aphelenchoidea</taxon>
        <taxon>Aphelenchoididae</taxon>
        <taxon>Bursaphelenchus</taxon>
    </lineage>
</organism>
<dbReference type="WBParaSite" id="BXY_1547300.1">
    <property type="protein sequence ID" value="BXY_1547300.1"/>
    <property type="gene ID" value="BXY_1547300"/>
</dbReference>
<feature type="compositionally biased region" description="Low complexity" evidence="2">
    <location>
        <begin position="1065"/>
        <end position="1080"/>
    </location>
</feature>
<proteinExistence type="predicted"/>
<dbReference type="Gene3D" id="3.40.50.410">
    <property type="entry name" value="von Willebrand factor, type A domain"/>
    <property type="match status" value="2"/>
</dbReference>
<evidence type="ECO:0000313" key="5">
    <source>
        <dbReference type="Proteomes" id="UP000095284"/>
    </source>
</evidence>
<evidence type="ECO:0000256" key="2">
    <source>
        <dbReference type="SAM" id="MobiDB-lite"/>
    </source>
</evidence>
<feature type="region of interest" description="Disordered" evidence="2">
    <location>
        <begin position="706"/>
        <end position="732"/>
    </location>
</feature>
<dbReference type="Proteomes" id="UP000095284">
    <property type="component" value="Unplaced"/>
</dbReference>
<feature type="region of interest" description="Disordered" evidence="2">
    <location>
        <begin position="1064"/>
        <end position="1083"/>
    </location>
</feature>
<dbReference type="Proteomes" id="UP000582659">
    <property type="component" value="Unassembled WGS sequence"/>
</dbReference>
<evidence type="ECO:0000313" key="7">
    <source>
        <dbReference type="WBParaSite" id="BXY_1547300.1"/>
    </source>
</evidence>
<protein>
    <submittedName>
        <fullName evidence="4">(pine wood nematode) hypothetical protein</fullName>
    </submittedName>
</protein>
<reference evidence="4" key="2">
    <citation type="submission" date="2020-09" db="EMBL/GenBank/DDBJ databases">
        <authorList>
            <person name="Kikuchi T."/>
        </authorList>
    </citation>
    <scope>NUCLEOTIDE SEQUENCE</scope>
    <source>
        <strain evidence="4">Ka4C1</strain>
    </source>
</reference>
<accession>A0A1I7SR09</accession>
<evidence type="ECO:0000313" key="6">
    <source>
        <dbReference type="Proteomes" id="UP000659654"/>
    </source>
</evidence>
<dbReference type="InterPro" id="IPR002035">
    <property type="entry name" value="VWF_A"/>
</dbReference>
<feature type="region of interest" description="Disordered" evidence="2">
    <location>
        <begin position="583"/>
        <end position="639"/>
    </location>
</feature>
<dbReference type="EMBL" id="CAJFCV020000003">
    <property type="protein sequence ID" value="CAG9110670.1"/>
    <property type="molecule type" value="Genomic_DNA"/>
</dbReference>
<dbReference type="SMART" id="SM00327">
    <property type="entry name" value="VWA"/>
    <property type="match status" value="2"/>
</dbReference>
<feature type="region of interest" description="Disordered" evidence="2">
    <location>
        <begin position="1255"/>
        <end position="1274"/>
    </location>
</feature>
<dbReference type="PROSITE" id="PS50234">
    <property type="entry name" value="VWFA"/>
    <property type="match status" value="2"/>
</dbReference>
<sequence length="1485" mass="167861">MAHKLTWLGERHDQEGVASTAMMLLLASLLLLFHHGFSEIPQSEEADLNIDDKTFRELEGFHTFAMSVLHEERNAERDRLIKLMEKDEENLEPSEIYNSYRRLADLYRVYQKEGKDVAELKKDDLPLRVRALLLLDYGINEESSSTLNEDHVFDKLKEILTSDLPLSWLPQNVSEESAEAREFVMSKFLDSFAQKLREQRRNPETFPINKLDYVIPSEIRAKLIEDPGFSPEVYHLLNYDGAFNESVAKTLKKIQDQRADIEVVDLNKESEEMLRRRAMPKWKPKGKTDALIPESRSVGQDEVTEMFKERLSKLREEQNALEEKKNELPKAKRPEIRVKRDVDPTLRSKRDLNLKVRARRHEISKHRGFIVEEKVHQENATALGDIEETPLHNEEAHKIVPRSAQTEIFGHIIKKREAKIDEKSQGLKSLKKDPREILVSPEYQQAQEQFYGKEERLIKQIINELSLSEDDVVDIDNDPKEKMETLLDVKTLYNLDDPVDFPAKPSEKELDEEMLRKELLQDYYDKVDAKLRIEFTARQQQKRLKYLEEQWQLIREKKKTMKVEEILKSPDVVTLVYRNATSQNSNRSTAKSLPNNPHINQENIGKSDGQEASENLTTSTANSDVPSTPKSQQIMANPDDISINGDLVDGSIADSKIEGSADMPLSSIPIADTHEIKENMNDNLEGNKLDLAASIDDSISNLIDDDAEETNWPMNTEEKAEEEPEKKEEDKEIEKKVEEVKEELIQKTEDAESPSKVKGVAVDITQPLAESSTAAAAVTESSTVVTESSTVITEDESNACFPKLDIVFVLDTSGSLERAYREHVHWAVALVNSLPLEPDTIRIAAVQYARFPLTEFALGTYPTANDIREHLSQMNATTGVANTGYALRKAENELFRPDRARNNAAKVIVLFTDGKSADDPTKPAKQLREHKNVRIYVASAVEPASEMMLEKIAGKEENVFGPTKLRNLRDTLIVEAERTRACIRIGGPRSEYKHKPLRPVLQSSPTATVTAPLVNHENKIEVLDTNSIKDHKDDNEIQNLGELAEASAPFQDSVPLIPMGVTGIPTESTSSPSTSPTTTPCRLEETSCEDAFEAKTVFMTTKPLIRTTPSSREQKLIEKVVKTKLPLPEEKKEKLEINHRPIPTRKQTITTAKSSVITTQTTKIPVTFSTRKLTPTGRFSTRLFTTPTTTTLTTGATRRLFPIRTTKKPIFGGKTESSTNRVVTSTGRNEFTVRATENENQETQSWRQIVTTTRRAPTPTGRQNTPFTTLPPTLPTLSRAFERLTTKAARKNLTPAAAIVGSGDTVSVACPHDILIIVDSSGSIQKTYDQQKRFFTEILSQMKVGPNAHRVAMIQFAGARIQKTEFTFDNFNDGREMMDNLNQIRHLTGTTYIGAALSSARHLLETRRRNVPSLVILSSDGYSQDDALAPAERIRQLPNSEFYAVSMSDHSNQKYLAEIVGSTEKVFLNDENRLKELVKRRLSCK</sequence>
<dbReference type="PRINTS" id="PR00453">
    <property type="entry name" value="VWFADOMAIN"/>
</dbReference>
<dbReference type="SUPFAM" id="SSF53300">
    <property type="entry name" value="vWA-like"/>
    <property type="match status" value="2"/>
</dbReference>
<dbReference type="eggNOG" id="KOG1216">
    <property type="taxonomic scope" value="Eukaryota"/>
</dbReference>
<feature type="domain" description="VWFA" evidence="3">
    <location>
        <begin position="1313"/>
        <end position="1482"/>
    </location>
</feature>
<reference evidence="7" key="1">
    <citation type="submission" date="2016-11" db="UniProtKB">
        <authorList>
            <consortium name="WormBaseParasite"/>
        </authorList>
    </citation>
    <scope>IDENTIFICATION</scope>
</reference>
<evidence type="ECO:0000313" key="4">
    <source>
        <dbReference type="EMBL" id="CAD5222541.1"/>
    </source>
</evidence>
<feature type="coiled-coil region" evidence="1">
    <location>
        <begin position="304"/>
        <end position="331"/>
    </location>
</feature>
<feature type="compositionally biased region" description="Polar residues" evidence="2">
    <location>
        <begin position="583"/>
        <end position="635"/>
    </location>
</feature>
<dbReference type="OrthoDB" id="6132182at2759"/>